<dbReference type="InterPro" id="IPR045621">
    <property type="entry name" value="BPD_transp_1_N"/>
</dbReference>
<dbReference type="InterPro" id="IPR000515">
    <property type="entry name" value="MetI-like"/>
</dbReference>
<feature type="transmembrane region" description="Helical" evidence="7">
    <location>
        <begin position="128"/>
        <end position="149"/>
    </location>
</feature>
<comment type="caution">
    <text evidence="10">The sequence shown here is derived from an EMBL/GenBank/DDBJ whole genome shotgun (WGS) entry which is preliminary data.</text>
</comment>
<feature type="region of interest" description="Disordered" evidence="8">
    <location>
        <begin position="86"/>
        <end position="111"/>
    </location>
</feature>
<evidence type="ECO:0000256" key="4">
    <source>
        <dbReference type="ARBA" id="ARBA00022692"/>
    </source>
</evidence>
<dbReference type="Gene3D" id="1.10.3720.10">
    <property type="entry name" value="MetI-like"/>
    <property type="match status" value="1"/>
</dbReference>
<comment type="similarity">
    <text evidence="7">Belongs to the binding-protein-dependent transport system permease family.</text>
</comment>
<evidence type="ECO:0000313" key="11">
    <source>
        <dbReference type="Proteomes" id="UP000322634"/>
    </source>
</evidence>
<dbReference type="Pfam" id="PF19300">
    <property type="entry name" value="BPD_transp_1_N"/>
    <property type="match status" value="1"/>
</dbReference>
<dbReference type="GO" id="GO:0055085">
    <property type="term" value="P:transmembrane transport"/>
    <property type="evidence" value="ECO:0007669"/>
    <property type="project" value="InterPro"/>
</dbReference>
<feature type="domain" description="ABC transmembrane type-1" evidence="9">
    <location>
        <begin position="214"/>
        <end position="423"/>
    </location>
</feature>
<evidence type="ECO:0000256" key="8">
    <source>
        <dbReference type="SAM" id="MobiDB-lite"/>
    </source>
</evidence>
<organism evidence="10 11">
    <name type="scientific">Actinomadura syzygii</name>
    <dbReference type="NCBI Taxonomy" id="1427538"/>
    <lineage>
        <taxon>Bacteria</taxon>
        <taxon>Bacillati</taxon>
        <taxon>Actinomycetota</taxon>
        <taxon>Actinomycetes</taxon>
        <taxon>Streptosporangiales</taxon>
        <taxon>Thermomonosporaceae</taxon>
        <taxon>Actinomadura</taxon>
    </lineage>
</organism>
<keyword evidence="11" id="KW-1185">Reference proteome</keyword>
<keyword evidence="6 7" id="KW-0472">Membrane</keyword>
<feature type="transmembrane region" description="Helical" evidence="7">
    <location>
        <begin position="220"/>
        <end position="241"/>
    </location>
</feature>
<evidence type="ECO:0000256" key="6">
    <source>
        <dbReference type="ARBA" id="ARBA00023136"/>
    </source>
</evidence>
<dbReference type="SUPFAM" id="SSF161098">
    <property type="entry name" value="MetI-like"/>
    <property type="match status" value="1"/>
</dbReference>
<comment type="subcellular location">
    <subcellularLocation>
        <location evidence="1 7">Cell membrane</location>
        <topology evidence="1 7">Multi-pass membrane protein</topology>
    </subcellularLocation>
</comment>
<feature type="transmembrane region" description="Helical" evidence="7">
    <location>
        <begin position="253"/>
        <end position="277"/>
    </location>
</feature>
<dbReference type="OrthoDB" id="9778910at2"/>
<name>A0A5D0UK83_9ACTN</name>
<keyword evidence="4 7" id="KW-0812">Transmembrane</keyword>
<accession>A0A5D0UK83</accession>
<evidence type="ECO:0000256" key="7">
    <source>
        <dbReference type="RuleBase" id="RU363032"/>
    </source>
</evidence>
<keyword evidence="5 7" id="KW-1133">Transmembrane helix</keyword>
<dbReference type="PROSITE" id="PS50928">
    <property type="entry name" value="ABC_TM1"/>
    <property type="match status" value="1"/>
</dbReference>
<dbReference type="AlphaFoldDB" id="A0A5D0UK83"/>
<sequence>MRASHSVAVGCMRELLPPVRSMVAHAAAPGERGGPLSEPAPAPGPGPARDQRVRGGEPGSARGPLSETCGWHPECDLNNLAATRRGRRQEVRMSSATQVPSPKVRPPEERAARRFAPPPLVLFLGTRLLRGVLVMFLLSIIAFGLVHMLPGNSVDLLAGPYSTPEVRAQLTRDLGLDGPLIEQYTHWLGNVLRGDFGISVFNGQPVRTLIADRLPNTLELAIAATIVSIAWGVPFGAIAAMKRGRFFDRVARSATFLGLATPVFAFGVALVLFASMVMPSWPTLGWVPFTADPVRNVQALVLPALALGLPLGSTICRYMRASMLEVYEQDYMRTALATGSTRLQATVRHGLRNASGPVVTIAGLQLAGMVGQSILIENVFAIPGIGQLTVTSILQKDYAAAQACILLLGGVFVVMNLVVDLFYPLINPKVGGLR</sequence>
<dbReference type="InterPro" id="IPR035906">
    <property type="entry name" value="MetI-like_sf"/>
</dbReference>
<evidence type="ECO:0000313" key="10">
    <source>
        <dbReference type="EMBL" id="TYC18494.1"/>
    </source>
</evidence>
<evidence type="ECO:0000256" key="5">
    <source>
        <dbReference type="ARBA" id="ARBA00022989"/>
    </source>
</evidence>
<keyword evidence="2 7" id="KW-0813">Transport</keyword>
<proteinExistence type="inferred from homology"/>
<gene>
    <name evidence="10" type="ORF">FXF65_01650</name>
</gene>
<dbReference type="Proteomes" id="UP000322634">
    <property type="component" value="Unassembled WGS sequence"/>
</dbReference>
<dbReference type="PANTHER" id="PTHR43163:SF6">
    <property type="entry name" value="DIPEPTIDE TRANSPORT SYSTEM PERMEASE PROTEIN DPPB-RELATED"/>
    <property type="match status" value="1"/>
</dbReference>
<dbReference type="GO" id="GO:0005886">
    <property type="term" value="C:plasma membrane"/>
    <property type="evidence" value="ECO:0007669"/>
    <property type="project" value="UniProtKB-SubCell"/>
</dbReference>
<evidence type="ECO:0000256" key="1">
    <source>
        <dbReference type="ARBA" id="ARBA00004651"/>
    </source>
</evidence>
<feature type="transmembrane region" description="Helical" evidence="7">
    <location>
        <begin position="297"/>
        <end position="316"/>
    </location>
</feature>
<feature type="transmembrane region" description="Helical" evidence="7">
    <location>
        <begin position="403"/>
        <end position="426"/>
    </location>
</feature>
<dbReference type="Pfam" id="PF00528">
    <property type="entry name" value="BPD_transp_1"/>
    <property type="match status" value="1"/>
</dbReference>
<dbReference type="PANTHER" id="PTHR43163">
    <property type="entry name" value="DIPEPTIDE TRANSPORT SYSTEM PERMEASE PROTEIN DPPB-RELATED"/>
    <property type="match status" value="1"/>
</dbReference>
<dbReference type="CDD" id="cd06261">
    <property type="entry name" value="TM_PBP2"/>
    <property type="match status" value="1"/>
</dbReference>
<dbReference type="EMBL" id="VSFF01000001">
    <property type="protein sequence ID" value="TYC18494.1"/>
    <property type="molecule type" value="Genomic_DNA"/>
</dbReference>
<evidence type="ECO:0000256" key="2">
    <source>
        <dbReference type="ARBA" id="ARBA00022448"/>
    </source>
</evidence>
<protein>
    <submittedName>
        <fullName evidence="10">ABC transporter permease</fullName>
    </submittedName>
</protein>
<feature type="region of interest" description="Disordered" evidence="8">
    <location>
        <begin position="27"/>
        <end position="68"/>
    </location>
</feature>
<evidence type="ECO:0000259" key="9">
    <source>
        <dbReference type="PROSITE" id="PS50928"/>
    </source>
</evidence>
<evidence type="ECO:0000256" key="3">
    <source>
        <dbReference type="ARBA" id="ARBA00022475"/>
    </source>
</evidence>
<reference evidence="10 11" key="1">
    <citation type="submission" date="2019-08" db="EMBL/GenBank/DDBJ databases">
        <title>Actinomadura sp. nov. CYP1-5 isolated from mountain soil.</title>
        <authorList>
            <person name="Songsumanus A."/>
            <person name="Kuncharoen N."/>
            <person name="Kudo T."/>
            <person name="Yuki M."/>
            <person name="Igarashi Y."/>
            <person name="Tanasupawat S."/>
        </authorList>
    </citation>
    <scope>NUCLEOTIDE SEQUENCE [LARGE SCALE GENOMIC DNA]</scope>
    <source>
        <strain evidence="10 11">GKU157</strain>
    </source>
</reference>
<keyword evidence="3" id="KW-1003">Cell membrane</keyword>